<dbReference type="RefSeq" id="WP_096500842.1">
    <property type="nucleotide sequence ID" value="NZ_AP018165.1"/>
</dbReference>
<dbReference type="Gene3D" id="3.30.2030.20">
    <property type="match status" value="1"/>
</dbReference>
<keyword evidence="3" id="KW-0732">Signal</keyword>
<keyword evidence="2" id="KW-1003">Cell membrane</keyword>
<evidence type="ECO:0000256" key="2">
    <source>
        <dbReference type="ARBA" id="ARBA00022475"/>
    </source>
</evidence>
<organism evidence="8 9">
    <name type="scientific">[Mycobacterium] stephanolepidis</name>
    <dbReference type="NCBI Taxonomy" id="1520670"/>
    <lineage>
        <taxon>Bacteria</taxon>
        <taxon>Bacillati</taxon>
        <taxon>Actinomycetota</taxon>
        <taxon>Actinomycetes</taxon>
        <taxon>Mycobacteriales</taxon>
        <taxon>Mycobacteriaceae</taxon>
        <taxon>Mycobacteroides</taxon>
    </lineage>
</organism>
<feature type="region of interest" description="Disordered" evidence="7">
    <location>
        <begin position="51"/>
        <end position="71"/>
    </location>
</feature>
<dbReference type="OrthoDB" id="4728153at2"/>
<proteinExistence type="predicted"/>
<evidence type="ECO:0000256" key="5">
    <source>
        <dbReference type="ARBA" id="ARBA00023139"/>
    </source>
</evidence>
<evidence type="ECO:0000256" key="1">
    <source>
        <dbReference type="ARBA" id="ARBA00004193"/>
    </source>
</evidence>
<protein>
    <recommendedName>
        <fullName evidence="10">Lipoprotein LppV</fullName>
    </recommendedName>
</protein>
<dbReference type="GO" id="GO:0005886">
    <property type="term" value="C:plasma membrane"/>
    <property type="evidence" value="ECO:0007669"/>
    <property type="project" value="UniProtKB-SubCell"/>
</dbReference>
<reference evidence="9" key="1">
    <citation type="journal article" date="2017" name="Genome Announc.">
        <title>Complete Genome Sequence of Mycobacterium stephanolepidis.</title>
        <authorList>
            <person name="Fukano H."/>
            <person name="Yoshida M."/>
            <person name="Katayama Y."/>
            <person name="Omatsu T."/>
            <person name="Mizutani T."/>
            <person name="Kurata O."/>
            <person name="Wada S."/>
            <person name="Hoshino Y."/>
        </authorList>
    </citation>
    <scope>NUCLEOTIDE SEQUENCE [LARGE SCALE GENOMIC DNA]</scope>
    <source>
        <strain evidence="9">NJB0901</strain>
    </source>
</reference>
<sequence length="158" mass="16913">MDNRYAPTPPTEAAKALEELKNLPSLEDTKAQLREAIETITTAVSKIISTGSTWSDQGNEDVAGCDKPYDQSDGQSWYAPNAIANDVAVSEDEWPKILEVTKTAAAKLGATEPHVFQDKRGNHDVRFYGPAGLSVNVGYAGNLSVGGYTGCRLPAAKK</sequence>
<gene>
    <name evidence="8" type="primary">lppV</name>
    <name evidence="8" type="ORF">MSTE_02015</name>
</gene>
<evidence type="ECO:0000256" key="7">
    <source>
        <dbReference type="SAM" id="MobiDB-lite"/>
    </source>
</evidence>
<keyword evidence="6" id="KW-0449">Lipoprotein</keyword>
<name>A0A1Z4EWK6_9MYCO</name>
<evidence type="ECO:0000313" key="8">
    <source>
        <dbReference type="EMBL" id="BAX97331.1"/>
    </source>
</evidence>
<keyword evidence="5" id="KW-0564">Palmitate</keyword>
<dbReference type="KEGG" id="mste:MSTE_02015"/>
<dbReference type="Pfam" id="PF16708">
    <property type="entry name" value="LppA"/>
    <property type="match status" value="1"/>
</dbReference>
<evidence type="ECO:0008006" key="10">
    <source>
        <dbReference type="Google" id="ProtNLM"/>
    </source>
</evidence>
<keyword evidence="9" id="KW-1185">Reference proteome</keyword>
<dbReference type="EMBL" id="AP018165">
    <property type="protein sequence ID" value="BAX97331.1"/>
    <property type="molecule type" value="Genomic_DNA"/>
</dbReference>
<evidence type="ECO:0000256" key="6">
    <source>
        <dbReference type="ARBA" id="ARBA00023288"/>
    </source>
</evidence>
<keyword evidence="4" id="KW-0472">Membrane</keyword>
<evidence type="ECO:0000256" key="4">
    <source>
        <dbReference type="ARBA" id="ARBA00023136"/>
    </source>
</evidence>
<reference evidence="8 9" key="2">
    <citation type="journal article" date="2017" name="Int. J. Syst. Evol. Microbiol.">
        <title>Mycobacterium stephanolepidis sp. nov., a rapidly growing species related to Mycobacterium chelonae, isolated from marine teleost fish, Stephanolepis cirrhifer.</title>
        <authorList>
            <person name="Fukano H."/>
            <person name="Wada S."/>
            <person name="Kurata O."/>
            <person name="Katayama K."/>
            <person name="Fujiwara N."/>
            <person name="Hoshino Y."/>
        </authorList>
    </citation>
    <scope>NUCLEOTIDE SEQUENCE [LARGE SCALE GENOMIC DNA]</scope>
    <source>
        <strain evidence="8 9">NJB0901</strain>
    </source>
</reference>
<dbReference type="AlphaFoldDB" id="A0A1Z4EWK6"/>
<dbReference type="Proteomes" id="UP000217954">
    <property type="component" value="Chromosome"/>
</dbReference>
<evidence type="ECO:0000256" key="3">
    <source>
        <dbReference type="ARBA" id="ARBA00022729"/>
    </source>
</evidence>
<comment type="subcellular location">
    <subcellularLocation>
        <location evidence="1">Cell membrane</location>
        <topology evidence="1">Lipid-anchor</topology>
    </subcellularLocation>
</comment>
<dbReference type="InterPro" id="IPR032018">
    <property type="entry name" value="LppA/LppB/LprP"/>
</dbReference>
<accession>A0A1Z4EWK6</accession>
<evidence type="ECO:0000313" key="9">
    <source>
        <dbReference type="Proteomes" id="UP000217954"/>
    </source>
</evidence>